<accession>A0A537J3F7</accession>
<dbReference type="AlphaFoldDB" id="A0A537J3F7"/>
<dbReference type="Proteomes" id="UP000320048">
    <property type="component" value="Unassembled WGS sequence"/>
</dbReference>
<dbReference type="InterPro" id="IPR050266">
    <property type="entry name" value="AB_hydrolase_sf"/>
</dbReference>
<proteinExistence type="predicted"/>
<sequence>MRVLSKGDGPAVVFFHGPWGLTWDPFLDELARSFTVHAPEHPGTTPGAPDEIYHLDGLWDLVVCYEELLEGLGVASAAFVGHSFGAMVACEVAAADPDRARRVALIDPLGFWRDADPITNWMLLDPRQLPGHIFRDPAGDAARRMFPPADDEEAMLAARVRLTWAMGATGKFIWPIPDKGLKKRIHRMKAPTLLIW</sequence>
<dbReference type="GO" id="GO:0016020">
    <property type="term" value="C:membrane"/>
    <property type="evidence" value="ECO:0007669"/>
    <property type="project" value="TreeGrafter"/>
</dbReference>
<dbReference type="EMBL" id="VBAO01000422">
    <property type="protein sequence ID" value="TMI77862.1"/>
    <property type="molecule type" value="Genomic_DNA"/>
</dbReference>
<evidence type="ECO:0000259" key="1">
    <source>
        <dbReference type="Pfam" id="PF12697"/>
    </source>
</evidence>
<gene>
    <name evidence="2" type="ORF">E6H04_13460</name>
</gene>
<dbReference type="SUPFAM" id="SSF53474">
    <property type="entry name" value="alpha/beta-Hydrolases"/>
    <property type="match status" value="1"/>
</dbReference>
<keyword evidence="2" id="KW-0378">Hydrolase</keyword>
<dbReference type="Pfam" id="PF12697">
    <property type="entry name" value="Abhydrolase_6"/>
    <property type="match status" value="1"/>
</dbReference>
<dbReference type="InterPro" id="IPR000073">
    <property type="entry name" value="AB_hydrolase_1"/>
</dbReference>
<reference evidence="2 3" key="1">
    <citation type="journal article" date="2019" name="Nat. Microbiol.">
        <title>Mediterranean grassland soil C-N compound turnover is dependent on rainfall and depth, and is mediated by genomically divergent microorganisms.</title>
        <authorList>
            <person name="Diamond S."/>
            <person name="Andeer P.F."/>
            <person name="Li Z."/>
            <person name="Crits-Christoph A."/>
            <person name="Burstein D."/>
            <person name="Anantharaman K."/>
            <person name="Lane K.R."/>
            <person name="Thomas B.C."/>
            <person name="Pan C."/>
            <person name="Northen T.R."/>
            <person name="Banfield J.F."/>
        </authorList>
    </citation>
    <scope>NUCLEOTIDE SEQUENCE [LARGE SCALE GENOMIC DNA]</scope>
    <source>
        <strain evidence="2">NP_7</strain>
    </source>
</reference>
<dbReference type="InterPro" id="IPR029058">
    <property type="entry name" value="AB_hydrolase_fold"/>
</dbReference>
<organism evidence="2 3">
    <name type="scientific">Candidatus Segetimicrobium genomatis</name>
    <dbReference type="NCBI Taxonomy" id="2569760"/>
    <lineage>
        <taxon>Bacteria</taxon>
        <taxon>Bacillati</taxon>
        <taxon>Candidatus Sysuimicrobiota</taxon>
        <taxon>Candidatus Sysuimicrobiia</taxon>
        <taxon>Candidatus Sysuimicrobiales</taxon>
        <taxon>Candidatus Segetimicrobiaceae</taxon>
        <taxon>Candidatus Segetimicrobium</taxon>
    </lineage>
</organism>
<feature type="domain" description="AB hydrolase-1" evidence="1">
    <location>
        <begin position="12"/>
        <end position="165"/>
    </location>
</feature>
<dbReference type="PANTHER" id="PTHR43798:SF33">
    <property type="entry name" value="HYDROLASE, PUTATIVE (AFU_ORTHOLOGUE AFUA_2G14860)-RELATED"/>
    <property type="match status" value="1"/>
</dbReference>
<name>A0A537J3F7_9BACT</name>
<protein>
    <submittedName>
        <fullName evidence="2">Alpha/beta fold hydrolase</fullName>
    </submittedName>
</protein>
<comment type="caution">
    <text evidence="2">The sequence shown here is derived from an EMBL/GenBank/DDBJ whole genome shotgun (WGS) entry which is preliminary data.</text>
</comment>
<feature type="non-terminal residue" evidence="2">
    <location>
        <position position="196"/>
    </location>
</feature>
<dbReference type="Gene3D" id="3.40.50.1820">
    <property type="entry name" value="alpha/beta hydrolase"/>
    <property type="match status" value="1"/>
</dbReference>
<evidence type="ECO:0000313" key="2">
    <source>
        <dbReference type="EMBL" id="TMI77862.1"/>
    </source>
</evidence>
<dbReference type="PANTHER" id="PTHR43798">
    <property type="entry name" value="MONOACYLGLYCEROL LIPASE"/>
    <property type="match status" value="1"/>
</dbReference>
<dbReference type="GO" id="GO:0016787">
    <property type="term" value="F:hydrolase activity"/>
    <property type="evidence" value="ECO:0007669"/>
    <property type="project" value="UniProtKB-KW"/>
</dbReference>
<evidence type="ECO:0000313" key="3">
    <source>
        <dbReference type="Proteomes" id="UP000320048"/>
    </source>
</evidence>